<protein>
    <submittedName>
        <fullName evidence="1">Uncharacterized protein</fullName>
    </submittedName>
</protein>
<evidence type="ECO:0000313" key="2">
    <source>
        <dbReference type="EMBL" id="CAF3624350.1"/>
    </source>
</evidence>
<evidence type="ECO:0000313" key="1">
    <source>
        <dbReference type="EMBL" id="CAF0839454.1"/>
    </source>
</evidence>
<dbReference type="EMBL" id="CAJNOK010001989">
    <property type="protein sequence ID" value="CAF0839454.1"/>
    <property type="molecule type" value="Genomic_DNA"/>
</dbReference>
<name>A0A8S2CZ34_9BILA</name>
<gene>
    <name evidence="1" type="ORF">OVA965_LOCUS6566</name>
    <name evidence="2" type="ORF">TMI583_LOCUS6562</name>
</gene>
<dbReference type="Proteomes" id="UP000682733">
    <property type="component" value="Unassembled WGS sequence"/>
</dbReference>
<evidence type="ECO:0000313" key="3">
    <source>
        <dbReference type="Proteomes" id="UP000677228"/>
    </source>
</evidence>
<comment type="caution">
    <text evidence="1">The sequence shown here is derived from an EMBL/GenBank/DDBJ whole genome shotgun (WGS) entry which is preliminary data.</text>
</comment>
<organism evidence="1 3">
    <name type="scientific">Didymodactylos carnosus</name>
    <dbReference type="NCBI Taxonomy" id="1234261"/>
    <lineage>
        <taxon>Eukaryota</taxon>
        <taxon>Metazoa</taxon>
        <taxon>Spiralia</taxon>
        <taxon>Gnathifera</taxon>
        <taxon>Rotifera</taxon>
        <taxon>Eurotatoria</taxon>
        <taxon>Bdelloidea</taxon>
        <taxon>Philodinida</taxon>
        <taxon>Philodinidae</taxon>
        <taxon>Didymodactylos</taxon>
    </lineage>
</organism>
<dbReference type="Proteomes" id="UP000677228">
    <property type="component" value="Unassembled WGS sequence"/>
</dbReference>
<reference evidence="1" key="1">
    <citation type="submission" date="2021-02" db="EMBL/GenBank/DDBJ databases">
        <authorList>
            <person name="Nowell W R."/>
        </authorList>
    </citation>
    <scope>NUCLEOTIDE SEQUENCE</scope>
</reference>
<dbReference type="EMBL" id="CAJOBA010001989">
    <property type="protein sequence ID" value="CAF3624350.1"/>
    <property type="molecule type" value="Genomic_DNA"/>
</dbReference>
<sequence>MHVAESSLQRVSFHQLNGTLSRQQSPFHCSKSVSNVFAIEHSHQVFNRSRSLSNISQIIKNDDNRSSRADSGVIIDDNSVNTSRSITPINQQQQQQSLTTYFNDVIDASSCITMKQQQPQQYDSLDETVTESLHDTSGSIIENLLEDNNNYSNRITKRRSKQKRDVLSSSLIMRTSDHLCLSDEPKIEKKVHIQFVQHNEHNSYLKKVRFKLYALKDKQ</sequence>
<dbReference type="AlphaFoldDB" id="A0A8S2CZ34"/>
<proteinExistence type="predicted"/>
<accession>A0A8S2CZ34</accession>